<dbReference type="InterPro" id="IPR004147">
    <property type="entry name" value="ABC1_dom"/>
</dbReference>
<dbReference type="AlphaFoldDB" id="A0A849HEV2"/>
<feature type="transmembrane region" description="Helical" evidence="2">
    <location>
        <begin position="598"/>
        <end position="617"/>
    </location>
</feature>
<keyword evidence="4" id="KW-0418">Kinase</keyword>
<keyword evidence="2" id="KW-0812">Transmembrane</keyword>
<dbReference type="Proteomes" id="UP000588586">
    <property type="component" value="Unassembled WGS sequence"/>
</dbReference>
<keyword evidence="2" id="KW-0472">Membrane</keyword>
<keyword evidence="4" id="KW-0808">Transferase</keyword>
<reference evidence="4 5" key="1">
    <citation type="submission" date="2020-04" db="EMBL/GenBank/DDBJ databases">
        <title>Knoellia sp. isolate from air conditioner.</title>
        <authorList>
            <person name="Chea S."/>
            <person name="Kim D.-U."/>
        </authorList>
    </citation>
    <scope>NUCLEOTIDE SEQUENCE [LARGE SCALE GENOMIC DNA]</scope>
    <source>
        <strain evidence="4 5">DB2414S</strain>
    </source>
</reference>
<protein>
    <submittedName>
        <fullName evidence="4">AarF/ABC1/UbiB kinase family protein</fullName>
    </submittedName>
</protein>
<dbReference type="PANTHER" id="PTHR10566">
    <property type="entry name" value="CHAPERONE-ACTIVITY OF BC1 COMPLEX CABC1 -RELATED"/>
    <property type="match status" value="1"/>
</dbReference>
<name>A0A849HEV2_9MICO</name>
<dbReference type="RefSeq" id="WP_171241863.1">
    <property type="nucleotide sequence ID" value="NZ_JABEPQ010000001.1"/>
</dbReference>
<comment type="caution">
    <text evidence="4">The sequence shown here is derived from an EMBL/GenBank/DDBJ whole genome shotgun (WGS) entry which is preliminary data.</text>
</comment>
<gene>
    <name evidence="4" type="ORF">HJG52_01830</name>
</gene>
<dbReference type="EMBL" id="JABEPQ010000001">
    <property type="protein sequence ID" value="NNM44741.1"/>
    <property type="molecule type" value="Genomic_DNA"/>
</dbReference>
<feature type="transmembrane region" description="Helical" evidence="2">
    <location>
        <begin position="68"/>
        <end position="92"/>
    </location>
</feature>
<feature type="transmembrane region" description="Helical" evidence="2">
    <location>
        <begin position="629"/>
        <end position="650"/>
    </location>
</feature>
<dbReference type="Gene3D" id="1.10.510.10">
    <property type="entry name" value="Transferase(Phosphotransferase) domain 1"/>
    <property type="match status" value="1"/>
</dbReference>
<dbReference type="SUPFAM" id="SSF56112">
    <property type="entry name" value="Protein kinase-like (PK-like)"/>
    <property type="match status" value="1"/>
</dbReference>
<sequence>MTSVAVLLAALANAVVLGFISRRLLGVPVGWPRTILVSLLVSQVGASGINALSRVIGLRPDGSTPVGFAQGAVIVLASAWVVALGLAMLVVLEAIVPTGSLPNPLTWVRQWPARQRRARRYVQVVGIASRHGLGGFLRGRSRLSPTESSSTVARSLRLALTDGGVTFVKLGQMLSTRPDVVGVEVARELASLQSDVPPAPWGEVESALTSELGMPVGSVFASVDPVPLAAASVAQVHAATLLDGTPVVLKVQRPQARAQVRADLDIVLRLATWLDRTTVWGRSLGVLGLARGFAGSLDEELDYRVERANTEAIETSLRAAGSTVSVPRVYAAWSTSQLLVMERLAGEPLSRAERQLAGLSPEARQALADDLLRTVLRQVLVDGVFHADLHQGNVFLQPDGTLALLDFGAVGRLDSATSRALGVFLHAVDRNDSVAAADALLDVLDRPEDLDDRRFERELGTLVARMRTGFGAGGGAGVFTALFSLVLAHGFGVPPQVAAALRALGALEGTLATIDPGLDMVESARSHGRTLLADQFRPAQVRATLEDQLLTLAPVLQRLPRRLAAIGDQLEEGRLSVRVRLLAHADDRTFVEDALRQLTITLIAAACAICGVVLVVADTGPMMLPNLRLFTFVGATLFFFAFVLAARALARVFRPSRH</sequence>
<accession>A0A849HEV2</accession>
<dbReference type="GO" id="GO:0016301">
    <property type="term" value="F:kinase activity"/>
    <property type="evidence" value="ECO:0007669"/>
    <property type="project" value="UniProtKB-KW"/>
</dbReference>
<evidence type="ECO:0000256" key="2">
    <source>
        <dbReference type="SAM" id="Phobius"/>
    </source>
</evidence>
<comment type="similarity">
    <text evidence="1">Belongs to the protein kinase superfamily. ADCK protein kinase family.</text>
</comment>
<dbReference type="InterPro" id="IPR050154">
    <property type="entry name" value="UbiB_kinase"/>
</dbReference>
<proteinExistence type="inferred from homology"/>
<dbReference type="InterPro" id="IPR011009">
    <property type="entry name" value="Kinase-like_dom_sf"/>
</dbReference>
<evidence type="ECO:0000313" key="5">
    <source>
        <dbReference type="Proteomes" id="UP000588586"/>
    </source>
</evidence>
<keyword evidence="2" id="KW-1133">Transmembrane helix</keyword>
<keyword evidence="5" id="KW-1185">Reference proteome</keyword>
<evidence type="ECO:0000256" key="1">
    <source>
        <dbReference type="ARBA" id="ARBA00009670"/>
    </source>
</evidence>
<evidence type="ECO:0000313" key="4">
    <source>
        <dbReference type="EMBL" id="NNM44741.1"/>
    </source>
</evidence>
<feature type="transmembrane region" description="Helical" evidence="2">
    <location>
        <begin position="470"/>
        <end position="492"/>
    </location>
</feature>
<organism evidence="4 5">
    <name type="scientific">Knoellia koreensis</name>
    <dbReference type="NCBI Taxonomy" id="2730921"/>
    <lineage>
        <taxon>Bacteria</taxon>
        <taxon>Bacillati</taxon>
        <taxon>Actinomycetota</taxon>
        <taxon>Actinomycetes</taxon>
        <taxon>Micrococcales</taxon>
        <taxon>Intrasporangiaceae</taxon>
        <taxon>Knoellia</taxon>
    </lineage>
</organism>
<dbReference type="Pfam" id="PF03109">
    <property type="entry name" value="ABC1"/>
    <property type="match status" value="1"/>
</dbReference>
<evidence type="ECO:0000259" key="3">
    <source>
        <dbReference type="Pfam" id="PF03109"/>
    </source>
</evidence>
<feature type="domain" description="ABC1 atypical kinase-like" evidence="3">
    <location>
        <begin position="192"/>
        <end position="432"/>
    </location>
</feature>
<dbReference type="CDD" id="cd05121">
    <property type="entry name" value="ABC1_ADCK3-like"/>
    <property type="match status" value="1"/>
</dbReference>
<dbReference type="PANTHER" id="PTHR10566:SF113">
    <property type="entry name" value="PROTEIN ACTIVITY OF BC1 COMPLEX KINASE 7, CHLOROPLASTIC"/>
    <property type="match status" value="1"/>
</dbReference>